<accession>F5YHN8</accession>
<dbReference type="SUPFAM" id="SSF46785">
    <property type="entry name" value="Winged helix' DNA-binding domain"/>
    <property type="match status" value="1"/>
</dbReference>
<organism evidence="1 2">
    <name type="scientific">Treponema primitia (strain ATCC BAA-887 / DSM 12427 / ZAS-2)</name>
    <dbReference type="NCBI Taxonomy" id="545694"/>
    <lineage>
        <taxon>Bacteria</taxon>
        <taxon>Pseudomonadati</taxon>
        <taxon>Spirochaetota</taxon>
        <taxon>Spirochaetia</taxon>
        <taxon>Spirochaetales</taxon>
        <taxon>Treponemataceae</taxon>
        <taxon>Treponema</taxon>
    </lineage>
</organism>
<name>F5YHN8_TREPZ</name>
<dbReference type="Pfam" id="PF02082">
    <property type="entry name" value="Rrf2"/>
    <property type="match status" value="1"/>
</dbReference>
<dbReference type="EMBL" id="CP001843">
    <property type="protein sequence ID" value="AEF84689.1"/>
    <property type="molecule type" value="Genomic_DNA"/>
</dbReference>
<evidence type="ECO:0000313" key="2">
    <source>
        <dbReference type="Proteomes" id="UP000009223"/>
    </source>
</evidence>
<dbReference type="InterPro" id="IPR036388">
    <property type="entry name" value="WH-like_DNA-bd_sf"/>
</dbReference>
<sequence>MAKPIAKITLLDIFLALEHGHLFKTEIDFIVEDSRIEQFKEVLMGRMQDAEDAMKQSLAKTTLADIAKDIVAAVYEK</sequence>
<protein>
    <submittedName>
        <fullName evidence="1">Transcriptional regulator, BadM/Rrf2 family</fullName>
    </submittedName>
</protein>
<reference evidence="2" key="1">
    <citation type="submission" date="2009-12" db="EMBL/GenBank/DDBJ databases">
        <title>Complete sequence of Treponema primitia strain ZAS-2.</title>
        <authorList>
            <person name="Tetu S.G."/>
            <person name="Matson E."/>
            <person name="Ren Q."/>
            <person name="Seshadri R."/>
            <person name="Elbourne L."/>
            <person name="Hassan K.A."/>
            <person name="Durkin A."/>
            <person name="Radune D."/>
            <person name="Mohamoud Y."/>
            <person name="Shay R."/>
            <person name="Jin S."/>
            <person name="Zhang X."/>
            <person name="Lucey K."/>
            <person name="Ballor N.R."/>
            <person name="Ottesen E."/>
            <person name="Rosenthal R."/>
            <person name="Allen A."/>
            <person name="Leadbetter J.R."/>
            <person name="Paulsen I.T."/>
        </authorList>
    </citation>
    <scope>NUCLEOTIDE SEQUENCE [LARGE SCALE GENOMIC DNA]</scope>
    <source>
        <strain evidence="2">ATCC BAA-887 / DSM 12427 / ZAS-2</strain>
    </source>
</reference>
<dbReference type="HOGENOM" id="CLU_2637012_0_0_12"/>
<evidence type="ECO:0000313" key="1">
    <source>
        <dbReference type="EMBL" id="AEF84689.1"/>
    </source>
</evidence>
<dbReference type="STRING" id="545694.TREPR_1039"/>
<gene>
    <name evidence="1" type="ordered locus">TREPR_1039</name>
</gene>
<proteinExistence type="predicted"/>
<dbReference type="KEGG" id="tpi:TREPR_1039"/>
<dbReference type="Gene3D" id="1.10.10.10">
    <property type="entry name" value="Winged helix-like DNA-binding domain superfamily/Winged helix DNA-binding domain"/>
    <property type="match status" value="1"/>
</dbReference>
<dbReference type="InterPro" id="IPR036390">
    <property type="entry name" value="WH_DNA-bd_sf"/>
</dbReference>
<reference evidence="1 2" key="2">
    <citation type="journal article" date="2011" name="ISME J.">
        <title>RNA-seq reveals cooperative metabolic interactions between two termite-gut spirochete species in co-culture.</title>
        <authorList>
            <person name="Rosenthal A.Z."/>
            <person name="Matson E.G."/>
            <person name="Eldar A."/>
            <person name="Leadbetter J.R."/>
        </authorList>
    </citation>
    <scope>NUCLEOTIDE SEQUENCE [LARGE SCALE GENOMIC DNA]</scope>
    <source>
        <strain evidence="2">ATCC BAA-887 / DSM 12427 / ZAS-2</strain>
    </source>
</reference>
<dbReference type="AlphaFoldDB" id="F5YHN8"/>
<keyword evidence="2" id="KW-1185">Reference proteome</keyword>
<dbReference type="Proteomes" id="UP000009223">
    <property type="component" value="Chromosome"/>
</dbReference>
<dbReference type="InterPro" id="IPR000944">
    <property type="entry name" value="Tscrpt_reg_Rrf2"/>
</dbReference>